<reference evidence="1" key="1">
    <citation type="submission" date="2018-05" db="EMBL/GenBank/DDBJ databases">
        <authorList>
            <person name="Lanie J.A."/>
            <person name="Ng W.-L."/>
            <person name="Kazmierczak K.M."/>
            <person name="Andrzejewski T.M."/>
            <person name="Davidsen T.M."/>
            <person name="Wayne K.J."/>
            <person name="Tettelin H."/>
            <person name="Glass J.I."/>
            <person name="Rusch D."/>
            <person name="Podicherti R."/>
            <person name="Tsui H.-C.T."/>
            <person name="Winkler M.E."/>
        </authorList>
    </citation>
    <scope>NUCLEOTIDE SEQUENCE</scope>
</reference>
<feature type="non-terminal residue" evidence="1">
    <location>
        <position position="235"/>
    </location>
</feature>
<gene>
    <name evidence="1" type="ORF">METZ01_LOCUS404151</name>
</gene>
<evidence type="ECO:0008006" key="2">
    <source>
        <dbReference type="Google" id="ProtNLM"/>
    </source>
</evidence>
<proteinExistence type="predicted"/>
<protein>
    <recommendedName>
        <fullName evidence="2">LamG-like jellyroll fold domain-containing protein</fullName>
    </recommendedName>
</protein>
<organism evidence="1">
    <name type="scientific">marine metagenome</name>
    <dbReference type="NCBI Taxonomy" id="408172"/>
    <lineage>
        <taxon>unclassified sequences</taxon>
        <taxon>metagenomes</taxon>
        <taxon>ecological metagenomes</taxon>
    </lineage>
</organism>
<dbReference type="InterPro" id="IPR013320">
    <property type="entry name" value="ConA-like_dom_sf"/>
</dbReference>
<dbReference type="SUPFAM" id="SSF49899">
    <property type="entry name" value="Concanavalin A-like lectins/glucanases"/>
    <property type="match status" value="1"/>
</dbReference>
<sequence>MIRLATQICFVAFFVLSCVSLVQADLNKGIVAAWTFDDGKVTDAIGKNHGKLFKGAVVKNGGKFGKALDVNGSDDCRADIKLSKDIEKVIEGPNTVAYWLYVREGRNHSGVWKGEKVGWGANFTFRMVTTSNNNFTWGVTHGGTEAWFATDGAIEPEKWIHVCQTVDGKEAIGYVTHEGGKTEIPASGQQNPHAAPEPYNLFPDVPLEFGCGRGVGGNVGNDTFLDGIIDDVIIW</sequence>
<accession>A0A382VXS2</accession>
<dbReference type="PROSITE" id="PS51257">
    <property type="entry name" value="PROKAR_LIPOPROTEIN"/>
    <property type="match status" value="1"/>
</dbReference>
<name>A0A382VXS2_9ZZZZ</name>
<dbReference type="Gene3D" id="2.60.120.200">
    <property type="match status" value="1"/>
</dbReference>
<dbReference type="EMBL" id="UINC01155445">
    <property type="protein sequence ID" value="SVD51297.1"/>
    <property type="molecule type" value="Genomic_DNA"/>
</dbReference>
<dbReference type="AlphaFoldDB" id="A0A382VXS2"/>
<evidence type="ECO:0000313" key="1">
    <source>
        <dbReference type="EMBL" id="SVD51297.1"/>
    </source>
</evidence>